<dbReference type="InterPro" id="IPR000836">
    <property type="entry name" value="PRTase_dom"/>
</dbReference>
<accession>A0AAD4DA16</accession>
<dbReference type="GO" id="GO:0016757">
    <property type="term" value="F:glycosyltransferase activity"/>
    <property type="evidence" value="ECO:0007669"/>
    <property type="project" value="UniProtKB-KW"/>
</dbReference>
<keyword evidence="2" id="KW-0328">Glycosyltransferase</keyword>
<reference evidence="2" key="1">
    <citation type="journal article" date="2020" name="Fungal Divers.">
        <title>Resolving the Mortierellaceae phylogeny through synthesis of multi-gene phylogenetics and phylogenomics.</title>
        <authorList>
            <person name="Vandepol N."/>
            <person name="Liber J."/>
            <person name="Desiro A."/>
            <person name="Na H."/>
            <person name="Kennedy M."/>
            <person name="Barry K."/>
            <person name="Grigoriev I.V."/>
            <person name="Miller A.N."/>
            <person name="O'Donnell K."/>
            <person name="Stajich J.E."/>
            <person name="Bonito G."/>
        </authorList>
    </citation>
    <scope>NUCLEOTIDE SEQUENCE</scope>
    <source>
        <strain evidence="2">NRRL 28262</strain>
    </source>
</reference>
<evidence type="ECO:0000313" key="2">
    <source>
        <dbReference type="EMBL" id="KAG0271505.1"/>
    </source>
</evidence>
<dbReference type="SUPFAM" id="SSF53271">
    <property type="entry name" value="PRTase-like"/>
    <property type="match status" value="1"/>
</dbReference>
<dbReference type="Gene3D" id="3.40.50.2020">
    <property type="match status" value="1"/>
</dbReference>
<dbReference type="EMBL" id="JAAAIL010001124">
    <property type="protein sequence ID" value="KAG0271505.1"/>
    <property type="molecule type" value="Genomic_DNA"/>
</dbReference>
<gene>
    <name evidence="2" type="primary">FUR1_1</name>
    <name evidence="2" type="ORF">BGZ95_000670</name>
</gene>
<protein>
    <submittedName>
        <fullName evidence="2">Uracil phosphoribosyltransferase, synthesizes UMP from uracil</fullName>
    </submittedName>
</protein>
<keyword evidence="2" id="KW-0808">Transferase</keyword>
<feature type="non-terminal residue" evidence="2">
    <location>
        <position position="1"/>
    </location>
</feature>
<keyword evidence="3" id="KW-1185">Reference proteome</keyword>
<dbReference type="AlphaFoldDB" id="A0AAD4DA16"/>
<dbReference type="Pfam" id="PF14681">
    <property type="entry name" value="UPRTase"/>
    <property type="match status" value="1"/>
</dbReference>
<dbReference type="Proteomes" id="UP001194580">
    <property type="component" value="Unassembled WGS sequence"/>
</dbReference>
<sequence>MAYHPPSQVILLPQTQQLKALTTIIRDKNTQRADFIFYSDRIIRILVEEGLNHLPVVEKTVVTPT</sequence>
<dbReference type="InterPro" id="IPR029057">
    <property type="entry name" value="PRTase-like"/>
</dbReference>
<evidence type="ECO:0000313" key="3">
    <source>
        <dbReference type="Proteomes" id="UP001194580"/>
    </source>
</evidence>
<comment type="caution">
    <text evidence="2">The sequence shown here is derived from an EMBL/GenBank/DDBJ whole genome shotgun (WGS) entry which is preliminary data.</text>
</comment>
<evidence type="ECO:0000259" key="1">
    <source>
        <dbReference type="Pfam" id="PF14681"/>
    </source>
</evidence>
<organism evidence="2 3">
    <name type="scientific">Linnemannia exigua</name>
    <dbReference type="NCBI Taxonomy" id="604196"/>
    <lineage>
        <taxon>Eukaryota</taxon>
        <taxon>Fungi</taxon>
        <taxon>Fungi incertae sedis</taxon>
        <taxon>Mucoromycota</taxon>
        <taxon>Mortierellomycotina</taxon>
        <taxon>Mortierellomycetes</taxon>
        <taxon>Mortierellales</taxon>
        <taxon>Mortierellaceae</taxon>
        <taxon>Linnemannia</taxon>
    </lineage>
</organism>
<name>A0AAD4DA16_9FUNG</name>
<proteinExistence type="predicted"/>
<feature type="domain" description="Phosphoribosyltransferase" evidence="1">
    <location>
        <begin position="13"/>
        <end position="65"/>
    </location>
</feature>